<dbReference type="EMBL" id="KZ819290">
    <property type="protein sequence ID" value="PWN98723.1"/>
    <property type="molecule type" value="Genomic_DNA"/>
</dbReference>
<evidence type="ECO:0000256" key="1">
    <source>
        <dbReference type="SAM" id="MobiDB-lite"/>
    </source>
</evidence>
<feature type="compositionally biased region" description="Polar residues" evidence="1">
    <location>
        <begin position="67"/>
        <end position="78"/>
    </location>
</feature>
<gene>
    <name evidence="2" type="ORF">FA09DRAFT_342992</name>
</gene>
<dbReference type="PANTHER" id="PTHR47551">
    <property type="entry name" value="TUBULIN--TYROSINE LIGASE PBY1-RELATED"/>
    <property type="match status" value="1"/>
</dbReference>
<dbReference type="STRING" id="58919.A0A316ZEN9"/>
<dbReference type="InterPro" id="IPR004344">
    <property type="entry name" value="TTL/TTLL_fam"/>
</dbReference>
<feature type="compositionally biased region" description="Acidic residues" evidence="1">
    <location>
        <begin position="228"/>
        <end position="246"/>
    </location>
</feature>
<dbReference type="Pfam" id="PF03133">
    <property type="entry name" value="TTL"/>
    <property type="match status" value="1"/>
</dbReference>
<organism evidence="2 3">
    <name type="scientific">Tilletiopsis washingtonensis</name>
    <dbReference type="NCBI Taxonomy" id="58919"/>
    <lineage>
        <taxon>Eukaryota</taxon>
        <taxon>Fungi</taxon>
        <taxon>Dikarya</taxon>
        <taxon>Basidiomycota</taxon>
        <taxon>Ustilaginomycotina</taxon>
        <taxon>Exobasidiomycetes</taxon>
        <taxon>Entylomatales</taxon>
        <taxon>Entylomatales incertae sedis</taxon>
        <taxon>Tilletiopsis</taxon>
    </lineage>
</organism>
<dbReference type="Gene3D" id="3.30.470.20">
    <property type="entry name" value="ATP-grasp fold, B domain"/>
    <property type="match status" value="1"/>
</dbReference>
<feature type="region of interest" description="Disordered" evidence="1">
    <location>
        <begin position="228"/>
        <end position="261"/>
    </location>
</feature>
<sequence length="573" mass="60453">MASCAPSASCAAARSAYVAFPGAPYTHARALAAARRVLGGAGWAVVDGLGSSSDSDSSDSSSSSSSNGATLPGDSSPQAPQGHALYFADYDVLPFSSLLGSATQAQCSSYVIRKALIRKHHLAHALHAHALKTHAASREGSSLLDPRSLTPKTWIVELQFADELDELLLDELYDLKAALDAAASASEGEAEQAAEQTWYILKPGMADRGHGIRLFHDEAGLRAILEDMEEEESESEQESDGEEKEEEKEKANKEEQGDGGMLGQLRHFVIQEYLSRPLLLSPSASPSASASAFSPRKFHLRAYVLCVGGLRVYLYDSLLALFAPLPYASPQAGEAAGEPDPRVHLSNTCLHADGSSTASGRPAEENVHLFSDLIGSPMLSSSSSSEQAIFTQQQHDACVAHVAHTLGAVFEAAARANSVHWQTWPNAWEVFGVDLLLGWEDQAQAADEAQEPRLRSYLLEVNAQPDFAQSGAKLQGVVEQLFVRALQLAVLAAPQHTPASSSQPASASASAVDVDTDAAPAPAPPAAEGADGAAARAPAADSASARAAAAPWPLFETRDGMRLCLDAQLSKAW</sequence>
<dbReference type="SUPFAM" id="SSF56059">
    <property type="entry name" value="Glutathione synthetase ATP-binding domain-like"/>
    <property type="match status" value="1"/>
</dbReference>
<dbReference type="GO" id="GO:0000932">
    <property type="term" value="C:P-body"/>
    <property type="evidence" value="ECO:0007669"/>
    <property type="project" value="TreeGrafter"/>
</dbReference>
<feature type="compositionally biased region" description="Basic and acidic residues" evidence="1">
    <location>
        <begin position="247"/>
        <end position="256"/>
    </location>
</feature>
<accession>A0A316ZEN9</accession>
<keyword evidence="3" id="KW-1185">Reference proteome</keyword>
<evidence type="ECO:0000313" key="2">
    <source>
        <dbReference type="EMBL" id="PWN98723.1"/>
    </source>
</evidence>
<name>A0A316ZEN9_9BASI</name>
<dbReference type="RefSeq" id="XP_025599002.1">
    <property type="nucleotide sequence ID" value="XM_025744571.1"/>
</dbReference>
<feature type="region of interest" description="Disordered" evidence="1">
    <location>
        <begin position="52"/>
        <end position="78"/>
    </location>
</feature>
<dbReference type="InterPro" id="IPR027746">
    <property type="entry name" value="TTL"/>
</dbReference>
<protein>
    <submittedName>
        <fullName evidence="2">TTL-domain-containing protein</fullName>
    </submittedName>
</protein>
<dbReference type="PROSITE" id="PS51221">
    <property type="entry name" value="TTL"/>
    <property type="match status" value="1"/>
</dbReference>
<dbReference type="AlphaFoldDB" id="A0A316ZEN9"/>
<reference evidence="2 3" key="1">
    <citation type="journal article" date="2018" name="Mol. Biol. Evol.">
        <title>Broad Genomic Sampling Reveals a Smut Pathogenic Ancestry of the Fungal Clade Ustilaginomycotina.</title>
        <authorList>
            <person name="Kijpornyongpan T."/>
            <person name="Mondo S.J."/>
            <person name="Barry K."/>
            <person name="Sandor L."/>
            <person name="Lee J."/>
            <person name="Lipzen A."/>
            <person name="Pangilinan J."/>
            <person name="LaButti K."/>
            <person name="Hainaut M."/>
            <person name="Henrissat B."/>
            <person name="Grigoriev I.V."/>
            <person name="Spatafora J.W."/>
            <person name="Aime M.C."/>
        </authorList>
    </citation>
    <scope>NUCLEOTIDE SEQUENCE [LARGE SCALE GENOMIC DNA]</scope>
    <source>
        <strain evidence="2 3">MCA 4186</strain>
    </source>
</reference>
<feature type="region of interest" description="Disordered" evidence="1">
    <location>
        <begin position="497"/>
        <end position="538"/>
    </location>
</feature>
<dbReference type="Proteomes" id="UP000245946">
    <property type="component" value="Unassembled WGS sequence"/>
</dbReference>
<evidence type="ECO:0000313" key="3">
    <source>
        <dbReference type="Proteomes" id="UP000245946"/>
    </source>
</evidence>
<proteinExistence type="predicted"/>
<dbReference type="GeneID" id="37272115"/>
<dbReference type="PANTHER" id="PTHR47551:SF1">
    <property type="entry name" value="TUBULIN--TYROSINE LIGASE PBY1-RELATED"/>
    <property type="match status" value="1"/>
</dbReference>
<feature type="compositionally biased region" description="Low complexity" evidence="1">
    <location>
        <begin position="52"/>
        <end position="66"/>
    </location>
</feature>
<dbReference type="OrthoDB" id="202825at2759"/>